<dbReference type="AlphaFoldDB" id="A0A194S3Q6"/>
<dbReference type="RefSeq" id="XP_018271417.1">
    <property type="nucleotide sequence ID" value="XM_018416798.1"/>
</dbReference>
<keyword evidence="3" id="KW-1185">Reference proteome</keyword>
<evidence type="ECO:0000313" key="3">
    <source>
        <dbReference type="Proteomes" id="UP000053890"/>
    </source>
</evidence>
<protein>
    <recommendedName>
        <fullName evidence="4">USP8 dimerisation domain-containing protein</fullName>
    </recommendedName>
</protein>
<dbReference type="EMBL" id="KQ474078">
    <property type="protein sequence ID" value="KPV75368.1"/>
    <property type="molecule type" value="Genomic_DNA"/>
</dbReference>
<proteinExistence type="predicted"/>
<dbReference type="STRING" id="578459.A0A194S3Q6"/>
<feature type="compositionally biased region" description="Pro residues" evidence="1">
    <location>
        <begin position="7"/>
        <end position="16"/>
    </location>
</feature>
<feature type="region of interest" description="Disordered" evidence="1">
    <location>
        <begin position="133"/>
        <end position="168"/>
    </location>
</feature>
<feature type="compositionally biased region" description="Polar residues" evidence="1">
    <location>
        <begin position="134"/>
        <end position="143"/>
    </location>
</feature>
<gene>
    <name evidence="2" type="ORF">RHOBADRAFT_53353</name>
</gene>
<name>A0A194S3Q6_RHOGW</name>
<reference evidence="2 3" key="1">
    <citation type="journal article" date="2015" name="Front. Microbiol.">
        <title>Genome sequence of the plant growth promoting endophytic yeast Rhodotorula graminis WP1.</title>
        <authorList>
            <person name="Firrincieli A."/>
            <person name="Otillar R."/>
            <person name="Salamov A."/>
            <person name="Schmutz J."/>
            <person name="Khan Z."/>
            <person name="Redman R.S."/>
            <person name="Fleck N.D."/>
            <person name="Lindquist E."/>
            <person name="Grigoriev I.V."/>
            <person name="Doty S.L."/>
        </authorList>
    </citation>
    <scope>NUCLEOTIDE SEQUENCE [LARGE SCALE GENOMIC DNA]</scope>
    <source>
        <strain evidence="2 3">WP1</strain>
    </source>
</reference>
<feature type="compositionally biased region" description="Low complexity" evidence="1">
    <location>
        <begin position="150"/>
        <end position="168"/>
    </location>
</feature>
<dbReference type="Proteomes" id="UP000053890">
    <property type="component" value="Unassembled WGS sequence"/>
</dbReference>
<feature type="region of interest" description="Disordered" evidence="1">
    <location>
        <begin position="1"/>
        <end position="20"/>
    </location>
</feature>
<organism evidence="2 3">
    <name type="scientific">Rhodotorula graminis (strain WP1)</name>
    <dbReference type="NCBI Taxonomy" id="578459"/>
    <lineage>
        <taxon>Eukaryota</taxon>
        <taxon>Fungi</taxon>
        <taxon>Dikarya</taxon>
        <taxon>Basidiomycota</taxon>
        <taxon>Pucciniomycotina</taxon>
        <taxon>Microbotryomycetes</taxon>
        <taxon>Sporidiobolales</taxon>
        <taxon>Sporidiobolaceae</taxon>
        <taxon>Rhodotorula</taxon>
    </lineage>
</organism>
<accession>A0A194S3Q6</accession>
<evidence type="ECO:0008006" key="4">
    <source>
        <dbReference type="Google" id="ProtNLM"/>
    </source>
</evidence>
<evidence type="ECO:0000313" key="2">
    <source>
        <dbReference type="EMBL" id="KPV75368.1"/>
    </source>
</evidence>
<evidence type="ECO:0000256" key="1">
    <source>
        <dbReference type="SAM" id="MobiDB-lite"/>
    </source>
</evidence>
<sequence>MTASSQRPPPPPPPPALADLRSKAHDTLASLQPAQFSVRAWSRAAQTAFDHADQAWHRGRTNNDHHQVASAFLEYKRAAGILQIIMKHPQYKDVVAARSDDYFAVARLKELVTGAKASQDQVVAWLEQREATMSDPSTATKADSNPLIGPRADASSSRPSPHKSPSFPTATLADRLAKLRASGMPDVVDAAVTATCSLLAFYCAHHVATT</sequence>
<dbReference type="GeneID" id="28977246"/>